<evidence type="ECO:0000313" key="3">
    <source>
        <dbReference type="Proteomes" id="UP000054217"/>
    </source>
</evidence>
<gene>
    <name evidence="2" type="ORF">M404DRAFT_35961</name>
</gene>
<organism evidence="2 3">
    <name type="scientific">Pisolithus tinctorius Marx 270</name>
    <dbReference type="NCBI Taxonomy" id="870435"/>
    <lineage>
        <taxon>Eukaryota</taxon>
        <taxon>Fungi</taxon>
        <taxon>Dikarya</taxon>
        <taxon>Basidiomycota</taxon>
        <taxon>Agaricomycotina</taxon>
        <taxon>Agaricomycetes</taxon>
        <taxon>Agaricomycetidae</taxon>
        <taxon>Boletales</taxon>
        <taxon>Sclerodermatineae</taxon>
        <taxon>Pisolithaceae</taxon>
        <taxon>Pisolithus</taxon>
    </lineage>
</organism>
<dbReference type="InParanoid" id="A0A0C3I8Y3"/>
<dbReference type="AlphaFoldDB" id="A0A0C3I8Y3"/>
<sequence>MSTTPLVCDSTSVTQASKTAKAGPSKRTIDDDNEVEVVKSHTRMKGKAPVHSRLDAKVTADLLQLLRLLRAEAVELQATYLRLQDSAAAAGYDVWGTARLVFFMRLSTSLNSKSS</sequence>
<name>A0A0C3I8Y3_PISTI</name>
<accession>A0A0C3I8Y3</accession>
<protein>
    <submittedName>
        <fullName evidence="2">Uncharacterized protein</fullName>
    </submittedName>
</protein>
<keyword evidence="3" id="KW-1185">Reference proteome</keyword>
<evidence type="ECO:0000313" key="2">
    <source>
        <dbReference type="EMBL" id="KIN93577.1"/>
    </source>
</evidence>
<evidence type="ECO:0000256" key="1">
    <source>
        <dbReference type="SAM" id="MobiDB-lite"/>
    </source>
</evidence>
<reference evidence="2 3" key="1">
    <citation type="submission" date="2014-04" db="EMBL/GenBank/DDBJ databases">
        <authorList>
            <consortium name="DOE Joint Genome Institute"/>
            <person name="Kuo A."/>
            <person name="Kohler A."/>
            <person name="Costa M.D."/>
            <person name="Nagy L.G."/>
            <person name="Floudas D."/>
            <person name="Copeland A."/>
            <person name="Barry K.W."/>
            <person name="Cichocki N."/>
            <person name="Veneault-Fourrey C."/>
            <person name="LaButti K."/>
            <person name="Lindquist E.A."/>
            <person name="Lipzen A."/>
            <person name="Lundell T."/>
            <person name="Morin E."/>
            <person name="Murat C."/>
            <person name="Sun H."/>
            <person name="Tunlid A."/>
            <person name="Henrissat B."/>
            <person name="Grigoriev I.V."/>
            <person name="Hibbett D.S."/>
            <person name="Martin F."/>
            <person name="Nordberg H.P."/>
            <person name="Cantor M.N."/>
            <person name="Hua S.X."/>
        </authorList>
    </citation>
    <scope>NUCLEOTIDE SEQUENCE [LARGE SCALE GENOMIC DNA]</scope>
    <source>
        <strain evidence="2 3">Marx 270</strain>
    </source>
</reference>
<proteinExistence type="predicted"/>
<feature type="region of interest" description="Disordered" evidence="1">
    <location>
        <begin position="1"/>
        <end position="28"/>
    </location>
</feature>
<feature type="compositionally biased region" description="Polar residues" evidence="1">
    <location>
        <begin position="1"/>
        <end position="18"/>
    </location>
</feature>
<dbReference type="Proteomes" id="UP000054217">
    <property type="component" value="Unassembled WGS sequence"/>
</dbReference>
<dbReference type="EMBL" id="KN832153">
    <property type="protein sequence ID" value="KIN93577.1"/>
    <property type="molecule type" value="Genomic_DNA"/>
</dbReference>
<reference evidence="3" key="2">
    <citation type="submission" date="2015-01" db="EMBL/GenBank/DDBJ databases">
        <title>Evolutionary Origins and Diversification of the Mycorrhizal Mutualists.</title>
        <authorList>
            <consortium name="DOE Joint Genome Institute"/>
            <consortium name="Mycorrhizal Genomics Consortium"/>
            <person name="Kohler A."/>
            <person name="Kuo A."/>
            <person name="Nagy L.G."/>
            <person name="Floudas D."/>
            <person name="Copeland A."/>
            <person name="Barry K.W."/>
            <person name="Cichocki N."/>
            <person name="Veneault-Fourrey C."/>
            <person name="LaButti K."/>
            <person name="Lindquist E.A."/>
            <person name="Lipzen A."/>
            <person name="Lundell T."/>
            <person name="Morin E."/>
            <person name="Murat C."/>
            <person name="Riley R."/>
            <person name="Ohm R."/>
            <person name="Sun H."/>
            <person name="Tunlid A."/>
            <person name="Henrissat B."/>
            <person name="Grigoriev I.V."/>
            <person name="Hibbett D.S."/>
            <person name="Martin F."/>
        </authorList>
    </citation>
    <scope>NUCLEOTIDE SEQUENCE [LARGE SCALE GENOMIC DNA]</scope>
    <source>
        <strain evidence="3">Marx 270</strain>
    </source>
</reference>
<dbReference type="HOGENOM" id="CLU_2109990_0_0_1"/>